<keyword evidence="2" id="KW-1185">Reference proteome</keyword>
<accession>A0ABS6QEI5</accession>
<reference evidence="1 2" key="1">
    <citation type="journal article" date="2020" name="Microorganisms">
        <title>Reliable Identification of Environmental Pseudomonas Isolates Using the rpoD Gene.</title>
        <authorList>
            <consortium name="The Broad Institute Genome Sequencing Platform"/>
            <person name="Girard L."/>
            <person name="Lood C."/>
            <person name="Rokni-Zadeh H."/>
            <person name="van Noort V."/>
            <person name="Lavigne R."/>
            <person name="De Mot R."/>
        </authorList>
    </citation>
    <scope>NUCLEOTIDE SEQUENCE [LARGE SCALE GENOMIC DNA]</scope>
    <source>
        <strain evidence="1 2">RD9SR1</strain>
    </source>
</reference>
<organism evidence="1 2">
    <name type="scientific">Pseudomonas oryzicola</name>
    <dbReference type="NCBI Taxonomy" id="485876"/>
    <lineage>
        <taxon>Bacteria</taxon>
        <taxon>Pseudomonadati</taxon>
        <taxon>Pseudomonadota</taxon>
        <taxon>Gammaproteobacteria</taxon>
        <taxon>Pseudomonadales</taxon>
        <taxon>Pseudomonadaceae</taxon>
        <taxon>Pseudomonas</taxon>
    </lineage>
</organism>
<dbReference type="Proteomes" id="UP000609530">
    <property type="component" value="Unassembled WGS sequence"/>
</dbReference>
<protein>
    <submittedName>
        <fullName evidence="1">Uncharacterized protein</fullName>
    </submittedName>
</protein>
<sequence>MMCQQRPTENSFKVEPTRISFSYLNQRKDSLRCTINTNETTYETEISEVLVPLMLMAREKINDETTYVNMWAENADSGGRNITITSLGINQL</sequence>
<dbReference type="RefSeq" id="WP_186679252.1">
    <property type="nucleotide sequence ID" value="NZ_JABWRZ020000002.1"/>
</dbReference>
<gene>
    <name evidence="1" type="ORF">HU760_018695</name>
</gene>
<name>A0ABS6QEI5_9PSED</name>
<comment type="caution">
    <text evidence="1">The sequence shown here is derived from an EMBL/GenBank/DDBJ whole genome shotgun (WGS) entry which is preliminary data.</text>
</comment>
<proteinExistence type="predicted"/>
<evidence type="ECO:0000313" key="1">
    <source>
        <dbReference type="EMBL" id="MBV4492617.1"/>
    </source>
</evidence>
<dbReference type="EMBL" id="JABWRZ020000002">
    <property type="protein sequence ID" value="MBV4492617.1"/>
    <property type="molecule type" value="Genomic_DNA"/>
</dbReference>
<evidence type="ECO:0000313" key="2">
    <source>
        <dbReference type="Proteomes" id="UP000609530"/>
    </source>
</evidence>